<keyword evidence="1" id="KW-0812">Transmembrane</keyword>
<keyword evidence="3" id="KW-1185">Reference proteome</keyword>
<keyword evidence="1" id="KW-0472">Membrane</keyword>
<evidence type="ECO:0000313" key="2">
    <source>
        <dbReference type="EMBL" id="MDP8566786.1"/>
    </source>
</evidence>
<sequence>MRFDSYLLEIILTPVYFCLALLLLTLVFHAFYVWFGNIKKVDMVFLKQVDYFWLLAAVVGLISLSNDLNEEVSQAYINNAEGPKTQGAYSLFRRHLETALPVCIPRFRGEFSPSNFEEINEDSKMLCNASRRVYKKMPDSISEPYPIIEALGFNDSEFLFDVKGEANQSYIKETMWFAERYREQQARYEKFRLAARHSNGYDFIKILLGPGLLAFALAVRITKVTVEVKLAKENKRFK</sequence>
<organism evidence="2 3">
    <name type="scientific">Methylophilus aquaticus</name>
    <dbReference type="NCBI Taxonomy" id="1971610"/>
    <lineage>
        <taxon>Bacteria</taxon>
        <taxon>Pseudomonadati</taxon>
        <taxon>Pseudomonadota</taxon>
        <taxon>Betaproteobacteria</taxon>
        <taxon>Nitrosomonadales</taxon>
        <taxon>Methylophilaceae</taxon>
        <taxon>Methylophilus</taxon>
    </lineage>
</organism>
<reference evidence="3" key="1">
    <citation type="journal article" date="2019" name="Int. J. Syst. Evol. Microbiol.">
        <title>The Global Catalogue of Microorganisms (GCM) 10K type strain sequencing project: providing services to taxonomists for standard genome sequencing and annotation.</title>
        <authorList>
            <consortium name="The Broad Institute Genomics Platform"/>
            <consortium name="The Broad Institute Genome Sequencing Center for Infectious Disease"/>
            <person name="Wu L."/>
            <person name="Ma J."/>
        </authorList>
    </citation>
    <scope>NUCLEOTIDE SEQUENCE [LARGE SCALE GENOMIC DNA]</scope>
    <source>
        <strain evidence="3">VKM B-3159</strain>
    </source>
</reference>
<feature type="transmembrane region" description="Helical" evidence="1">
    <location>
        <begin position="6"/>
        <end position="32"/>
    </location>
</feature>
<dbReference type="Proteomes" id="UP001225906">
    <property type="component" value="Unassembled WGS sequence"/>
</dbReference>
<evidence type="ECO:0000256" key="1">
    <source>
        <dbReference type="SAM" id="Phobius"/>
    </source>
</evidence>
<name>A0ABT9JRP8_9PROT</name>
<protein>
    <submittedName>
        <fullName evidence="2">Uncharacterized protein</fullName>
    </submittedName>
</protein>
<accession>A0ABT9JRP8</accession>
<comment type="caution">
    <text evidence="2">The sequence shown here is derived from an EMBL/GenBank/DDBJ whole genome shotgun (WGS) entry which is preliminary data.</text>
</comment>
<keyword evidence="1" id="KW-1133">Transmembrane helix</keyword>
<evidence type="ECO:0000313" key="3">
    <source>
        <dbReference type="Proteomes" id="UP001225906"/>
    </source>
</evidence>
<gene>
    <name evidence="2" type="ORF">Q9291_02880</name>
</gene>
<proteinExistence type="predicted"/>
<dbReference type="EMBL" id="JAVCAP010000002">
    <property type="protein sequence ID" value="MDP8566786.1"/>
    <property type="molecule type" value="Genomic_DNA"/>
</dbReference>
<dbReference type="RefSeq" id="WP_306388485.1">
    <property type="nucleotide sequence ID" value="NZ_JAVCAP010000002.1"/>
</dbReference>